<sequence length="275" mass="30060">MKQLPDITEVLRNTFQTLIDQFVEFVPRILGALVILLIGIGVARLIAFVVRRILAQVGFDKIGSRLNEISIIKQLNTEIKLSEIVSKVLYYFILLVFITAATETLGVAAITEMVSSLVNFIPKVIAAAIMLQVGVLLADTLRTTVLNVCQSFNISSGRLLSTIVFVFFLVITIISALGQAGINTELLESSFNLVIGGGIFAFAVGYGIASRDVMANILSSFYSRNKYKEGQTIQIDDVKGEIVKVDTTSLTLQTGETTTVFPLQVLQTKKVEIFS</sequence>
<dbReference type="KEGG" id="spib:G8759_34900"/>
<feature type="transmembrane region" description="Helical" evidence="1">
    <location>
        <begin position="190"/>
        <end position="209"/>
    </location>
</feature>
<keyword evidence="1" id="KW-0472">Membrane</keyword>
<evidence type="ECO:0000256" key="1">
    <source>
        <dbReference type="SAM" id="Phobius"/>
    </source>
</evidence>
<dbReference type="InterPro" id="IPR045275">
    <property type="entry name" value="MscS_archaea/bacteria_type"/>
</dbReference>
<dbReference type="EMBL" id="CP050063">
    <property type="protein sequence ID" value="QIP17464.1"/>
    <property type="molecule type" value="Genomic_DNA"/>
</dbReference>
<accession>A0A6G9AYK1</accession>
<organism evidence="2 3">
    <name type="scientific">Spirosoma aureum</name>
    <dbReference type="NCBI Taxonomy" id="2692134"/>
    <lineage>
        <taxon>Bacteria</taxon>
        <taxon>Pseudomonadati</taxon>
        <taxon>Bacteroidota</taxon>
        <taxon>Cytophagia</taxon>
        <taxon>Cytophagales</taxon>
        <taxon>Cytophagaceae</taxon>
        <taxon>Spirosoma</taxon>
    </lineage>
</organism>
<dbReference type="GO" id="GO:0016020">
    <property type="term" value="C:membrane"/>
    <property type="evidence" value="ECO:0007669"/>
    <property type="project" value="InterPro"/>
</dbReference>
<name>A0A6G9AYK1_9BACT</name>
<dbReference type="PANTHER" id="PTHR30221">
    <property type="entry name" value="SMALL-CONDUCTANCE MECHANOSENSITIVE CHANNEL"/>
    <property type="match status" value="1"/>
</dbReference>
<keyword evidence="1" id="KW-1133">Transmembrane helix</keyword>
<reference evidence="2 3" key="1">
    <citation type="submission" date="2020-03" db="EMBL/GenBank/DDBJ databases">
        <authorList>
            <person name="Kim M.K."/>
        </authorList>
    </citation>
    <scope>NUCLEOTIDE SEQUENCE [LARGE SCALE GENOMIC DNA]</scope>
    <source>
        <strain evidence="2 3">BT328</strain>
    </source>
</reference>
<dbReference type="PANTHER" id="PTHR30221:SF1">
    <property type="entry name" value="SMALL-CONDUCTANCE MECHANOSENSITIVE CHANNEL"/>
    <property type="match status" value="1"/>
</dbReference>
<dbReference type="RefSeq" id="WP_167218343.1">
    <property type="nucleotide sequence ID" value="NZ_CP050063.1"/>
</dbReference>
<protein>
    <submittedName>
        <fullName evidence="2">Mechanosensitive ion channel</fullName>
    </submittedName>
</protein>
<gene>
    <name evidence="2" type="ORF">G8759_34900</name>
</gene>
<dbReference type="AlphaFoldDB" id="A0A6G9AYK1"/>
<dbReference type="SUPFAM" id="SSF82861">
    <property type="entry name" value="Mechanosensitive channel protein MscS (YggB), transmembrane region"/>
    <property type="match status" value="1"/>
</dbReference>
<evidence type="ECO:0000313" key="3">
    <source>
        <dbReference type="Proteomes" id="UP000501802"/>
    </source>
</evidence>
<feature type="transmembrane region" description="Helical" evidence="1">
    <location>
        <begin position="88"/>
        <end position="111"/>
    </location>
</feature>
<dbReference type="InterPro" id="IPR011014">
    <property type="entry name" value="MscS_channel_TM-2"/>
</dbReference>
<dbReference type="Proteomes" id="UP000501802">
    <property type="component" value="Chromosome"/>
</dbReference>
<keyword evidence="1" id="KW-0812">Transmembrane</keyword>
<proteinExistence type="predicted"/>
<evidence type="ECO:0000313" key="2">
    <source>
        <dbReference type="EMBL" id="QIP17464.1"/>
    </source>
</evidence>
<dbReference type="GO" id="GO:0008381">
    <property type="term" value="F:mechanosensitive monoatomic ion channel activity"/>
    <property type="evidence" value="ECO:0007669"/>
    <property type="project" value="InterPro"/>
</dbReference>
<dbReference type="Pfam" id="PF05552">
    <property type="entry name" value="MS_channel_1st_1"/>
    <property type="match status" value="2"/>
</dbReference>
<dbReference type="InterPro" id="IPR008910">
    <property type="entry name" value="MSC_TM_helix"/>
</dbReference>
<dbReference type="Gene3D" id="1.10.287.1260">
    <property type="match status" value="1"/>
</dbReference>
<keyword evidence="3" id="KW-1185">Reference proteome</keyword>
<feature type="transmembrane region" description="Helical" evidence="1">
    <location>
        <begin position="117"/>
        <end position="138"/>
    </location>
</feature>
<feature type="transmembrane region" description="Helical" evidence="1">
    <location>
        <begin position="159"/>
        <end position="178"/>
    </location>
</feature>
<feature type="transmembrane region" description="Helical" evidence="1">
    <location>
        <begin position="29"/>
        <end position="50"/>
    </location>
</feature>